<comment type="caution">
    <text evidence="1">The sequence shown here is derived from an EMBL/GenBank/DDBJ whole genome shotgun (WGS) entry which is preliminary data.</text>
</comment>
<keyword evidence="2" id="KW-1185">Reference proteome</keyword>
<proteinExistence type="predicted"/>
<feature type="non-terminal residue" evidence="1">
    <location>
        <position position="1"/>
    </location>
</feature>
<evidence type="ECO:0000313" key="1">
    <source>
        <dbReference type="EMBL" id="CAG8849908.1"/>
    </source>
</evidence>
<reference evidence="1 2" key="1">
    <citation type="submission" date="2021-06" db="EMBL/GenBank/DDBJ databases">
        <authorList>
            <person name="Kallberg Y."/>
            <person name="Tangrot J."/>
            <person name="Rosling A."/>
        </authorList>
    </citation>
    <scope>NUCLEOTIDE SEQUENCE [LARGE SCALE GENOMIC DNA]</scope>
    <source>
        <strain evidence="1 2">120-4 pot B 10/14</strain>
    </source>
</reference>
<dbReference type="EMBL" id="CAJVQB010098547">
    <property type="protein sequence ID" value="CAG8849908.1"/>
    <property type="molecule type" value="Genomic_DNA"/>
</dbReference>
<organism evidence="1 2">
    <name type="scientific">Gigaspora margarita</name>
    <dbReference type="NCBI Taxonomy" id="4874"/>
    <lineage>
        <taxon>Eukaryota</taxon>
        <taxon>Fungi</taxon>
        <taxon>Fungi incertae sedis</taxon>
        <taxon>Mucoromycota</taxon>
        <taxon>Glomeromycotina</taxon>
        <taxon>Glomeromycetes</taxon>
        <taxon>Diversisporales</taxon>
        <taxon>Gigasporaceae</taxon>
        <taxon>Gigaspora</taxon>
    </lineage>
</organism>
<protein>
    <submittedName>
        <fullName evidence="1">38223_t:CDS:1</fullName>
    </submittedName>
</protein>
<gene>
    <name evidence="1" type="ORF">GMARGA_LOCUS39942</name>
</gene>
<sequence>DDPAVDTINNIANNMDTCSRPLIGCKVPKVVLKGLEFGIFIFKLKELAYKEATINLNSAQLPCLSKEGTYQYLVLIFKRL</sequence>
<name>A0ABN7X8D4_GIGMA</name>
<accession>A0ABN7X8D4</accession>
<dbReference type="Proteomes" id="UP000789901">
    <property type="component" value="Unassembled WGS sequence"/>
</dbReference>
<evidence type="ECO:0000313" key="2">
    <source>
        <dbReference type="Proteomes" id="UP000789901"/>
    </source>
</evidence>